<name>A0ABT1D536_9PROT</name>
<proteinExistence type="predicted"/>
<sequence length="149" mass="16225">MAEPPRGVGGWLLFLCLTLTVLMPLATLVANFSGWPEPALLELFPRLAYALWAAICGEVLVNLYAIGTGIALWRVSPGALPRARRFLLALLGWRLASPFLMAGLAGLPEDGTRAMLLEGLKDTARTAAFVLAWWLYLKRSRRVAATYGA</sequence>
<gene>
    <name evidence="2" type="ORF">JYK14_11265</name>
</gene>
<evidence type="ECO:0000313" key="3">
    <source>
        <dbReference type="Proteomes" id="UP001523392"/>
    </source>
</evidence>
<accession>A0ABT1D536</accession>
<dbReference type="EMBL" id="JAFIRR010000067">
    <property type="protein sequence ID" value="MCO6416732.1"/>
    <property type="molecule type" value="Genomic_DNA"/>
</dbReference>
<protein>
    <submittedName>
        <fullName evidence="2">DUF2569 domain-containing protein</fullName>
    </submittedName>
</protein>
<dbReference type="RefSeq" id="WP_252953362.1">
    <property type="nucleotide sequence ID" value="NZ_JAFIRR010000067.1"/>
</dbReference>
<keyword evidence="1" id="KW-0812">Transmembrane</keyword>
<organism evidence="2 3">
    <name type="scientific">Siccirubricoccus soli</name>
    <dbReference type="NCBI Taxonomy" id="2899147"/>
    <lineage>
        <taxon>Bacteria</taxon>
        <taxon>Pseudomonadati</taxon>
        <taxon>Pseudomonadota</taxon>
        <taxon>Alphaproteobacteria</taxon>
        <taxon>Acetobacterales</taxon>
        <taxon>Roseomonadaceae</taxon>
        <taxon>Siccirubricoccus</taxon>
    </lineage>
</organism>
<evidence type="ECO:0000256" key="1">
    <source>
        <dbReference type="SAM" id="Phobius"/>
    </source>
</evidence>
<keyword evidence="1" id="KW-1133">Transmembrane helix</keyword>
<comment type="caution">
    <text evidence="2">The sequence shown here is derived from an EMBL/GenBank/DDBJ whole genome shotgun (WGS) entry which is preliminary data.</text>
</comment>
<keyword evidence="1" id="KW-0472">Membrane</keyword>
<feature type="transmembrane region" description="Helical" evidence="1">
    <location>
        <begin position="85"/>
        <end position="107"/>
    </location>
</feature>
<dbReference type="Proteomes" id="UP001523392">
    <property type="component" value="Unassembled WGS sequence"/>
</dbReference>
<feature type="transmembrane region" description="Helical" evidence="1">
    <location>
        <begin position="12"/>
        <end position="35"/>
    </location>
</feature>
<reference evidence="2 3" key="1">
    <citation type="submission" date="2021-12" db="EMBL/GenBank/DDBJ databases">
        <title>Siccirubricoccus leaddurans sp. nov., a high concentration Zn2+ tolerance bacterium.</title>
        <authorList>
            <person name="Cao Y."/>
        </authorList>
    </citation>
    <scope>NUCLEOTIDE SEQUENCE [LARGE SCALE GENOMIC DNA]</scope>
    <source>
        <strain evidence="2 3">KC 17139</strain>
    </source>
</reference>
<feature type="transmembrane region" description="Helical" evidence="1">
    <location>
        <begin position="119"/>
        <end position="137"/>
    </location>
</feature>
<evidence type="ECO:0000313" key="2">
    <source>
        <dbReference type="EMBL" id="MCO6416732.1"/>
    </source>
</evidence>
<feature type="transmembrane region" description="Helical" evidence="1">
    <location>
        <begin position="47"/>
        <end position="73"/>
    </location>
</feature>
<keyword evidence="3" id="KW-1185">Reference proteome</keyword>